<keyword evidence="1" id="KW-0812">Transmembrane</keyword>
<dbReference type="OMA" id="CCELELG"/>
<evidence type="ECO:0008006" key="4">
    <source>
        <dbReference type="Google" id="ProtNLM"/>
    </source>
</evidence>
<dbReference type="PANTHER" id="PTHR34064:SF4">
    <property type="entry name" value="PROTEIN, PUTATIVE-RELATED"/>
    <property type="match status" value="1"/>
</dbReference>
<keyword evidence="3" id="KW-1185">Reference proteome</keyword>
<sequence length="210" mass="22806">MAENPNLVCPSSSSLSFCCELELGEMGTQKMKISDQEEGFVVNIDNLSHTMDKDITANSRITLQKTFSRKLSQRGERKITCQEQEDCLLGGGGGGGGGGVADGSFKEAASVGDCKQSDKSVIVNVVGLGPTEEPTMISTTEQSTQKQQIVIKSNGADQSKCRRYNKQRSPFWMDPRRVFLFFATLSSMGTIILIYFTLSVGKLSGDDHAQ</sequence>
<evidence type="ECO:0000256" key="1">
    <source>
        <dbReference type="SAM" id="Phobius"/>
    </source>
</evidence>
<reference evidence="2 3" key="1">
    <citation type="journal article" date="2017" name="Mol. Plant">
        <title>The Genome of Medicinal Plant Macleaya cordata Provides New Insights into Benzylisoquinoline Alkaloids Metabolism.</title>
        <authorList>
            <person name="Liu X."/>
            <person name="Liu Y."/>
            <person name="Huang P."/>
            <person name="Ma Y."/>
            <person name="Qing Z."/>
            <person name="Tang Q."/>
            <person name="Cao H."/>
            <person name="Cheng P."/>
            <person name="Zheng Y."/>
            <person name="Yuan Z."/>
            <person name="Zhou Y."/>
            <person name="Liu J."/>
            <person name="Tang Z."/>
            <person name="Zhuo Y."/>
            <person name="Zhang Y."/>
            <person name="Yu L."/>
            <person name="Huang J."/>
            <person name="Yang P."/>
            <person name="Peng Q."/>
            <person name="Zhang J."/>
            <person name="Jiang W."/>
            <person name="Zhang Z."/>
            <person name="Lin K."/>
            <person name="Ro D.K."/>
            <person name="Chen X."/>
            <person name="Xiong X."/>
            <person name="Shang Y."/>
            <person name="Huang S."/>
            <person name="Zeng J."/>
        </authorList>
    </citation>
    <scope>NUCLEOTIDE SEQUENCE [LARGE SCALE GENOMIC DNA]</scope>
    <source>
        <strain evidence="3">cv. BLH2017</strain>
        <tissue evidence="2">Root</tissue>
    </source>
</reference>
<dbReference type="AlphaFoldDB" id="A0A200QKG8"/>
<dbReference type="Proteomes" id="UP000195402">
    <property type="component" value="Unassembled WGS sequence"/>
</dbReference>
<protein>
    <recommendedName>
        <fullName evidence="4">Transmembrane protein</fullName>
    </recommendedName>
</protein>
<dbReference type="OrthoDB" id="683938at2759"/>
<dbReference type="STRING" id="56857.A0A200QKG8"/>
<gene>
    <name evidence="2" type="ORF">BVC80_8751g13</name>
</gene>
<comment type="caution">
    <text evidence="2">The sequence shown here is derived from an EMBL/GenBank/DDBJ whole genome shotgun (WGS) entry which is preliminary data.</text>
</comment>
<keyword evidence="1" id="KW-0472">Membrane</keyword>
<accession>A0A200QKG8</accession>
<feature type="transmembrane region" description="Helical" evidence="1">
    <location>
        <begin position="178"/>
        <end position="198"/>
    </location>
</feature>
<dbReference type="PANTHER" id="PTHR34064">
    <property type="entry name" value="OS04G0672300 PROTEIN"/>
    <property type="match status" value="1"/>
</dbReference>
<keyword evidence="1" id="KW-1133">Transmembrane helix</keyword>
<name>A0A200QKG8_MACCD</name>
<dbReference type="InParanoid" id="A0A200QKG8"/>
<dbReference type="FunCoup" id="A0A200QKG8">
    <property type="interactions" value="168"/>
</dbReference>
<organism evidence="2 3">
    <name type="scientific">Macleaya cordata</name>
    <name type="common">Five-seeded plume-poppy</name>
    <name type="synonym">Bocconia cordata</name>
    <dbReference type="NCBI Taxonomy" id="56857"/>
    <lineage>
        <taxon>Eukaryota</taxon>
        <taxon>Viridiplantae</taxon>
        <taxon>Streptophyta</taxon>
        <taxon>Embryophyta</taxon>
        <taxon>Tracheophyta</taxon>
        <taxon>Spermatophyta</taxon>
        <taxon>Magnoliopsida</taxon>
        <taxon>Ranunculales</taxon>
        <taxon>Papaveraceae</taxon>
        <taxon>Papaveroideae</taxon>
        <taxon>Macleaya</taxon>
    </lineage>
</organism>
<proteinExistence type="predicted"/>
<evidence type="ECO:0000313" key="2">
    <source>
        <dbReference type="EMBL" id="OVA10919.1"/>
    </source>
</evidence>
<dbReference type="EMBL" id="MVGT01001777">
    <property type="protein sequence ID" value="OVA10919.1"/>
    <property type="molecule type" value="Genomic_DNA"/>
</dbReference>
<evidence type="ECO:0000313" key="3">
    <source>
        <dbReference type="Proteomes" id="UP000195402"/>
    </source>
</evidence>